<proteinExistence type="predicted"/>
<comment type="caution">
    <text evidence="1">The sequence shown here is derived from an EMBL/GenBank/DDBJ whole genome shotgun (WGS) entry which is preliminary data.</text>
</comment>
<evidence type="ECO:0000313" key="1">
    <source>
        <dbReference type="EMBL" id="KYD29384.1"/>
    </source>
</evidence>
<protein>
    <submittedName>
        <fullName evidence="1">Uncharacterized protein</fullName>
    </submittedName>
</protein>
<dbReference type="AlphaFoldDB" id="A0A150MY56"/>
<dbReference type="Proteomes" id="UP000075424">
    <property type="component" value="Unassembled WGS sequence"/>
</dbReference>
<accession>A0A150MY56</accession>
<reference evidence="1 2" key="1">
    <citation type="submission" date="2016-01" db="EMBL/GenBank/DDBJ databases">
        <title>Draft Genome Sequences of Seven Thermophilic Sporeformers Isolated from Foods.</title>
        <authorList>
            <person name="Berendsen E.M."/>
            <person name="Wells-Bennik M.H."/>
            <person name="Krawcyk A.O."/>
            <person name="De Jong A."/>
            <person name="Holsappel S."/>
            <person name="Eijlander R.T."/>
            <person name="Kuipers O.P."/>
        </authorList>
    </citation>
    <scope>NUCLEOTIDE SEQUENCE [LARGE SCALE GENOMIC DNA]</scope>
    <source>
        <strain evidence="1 2">B4109</strain>
    </source>
</reference>
<dbReference type="PATRIC" id="fig|1422.18.peg.629"/>
<gene>
    <name evidence="1" type="ORF">B4109_0337</name>
</gene>
<organism evidence="1 2">
    <name type="scientific">Geobacillus stearothermophilus</name>
    <name type="common">Bacillus stearothermophilus</name>
    <dbReference type="NCBI Taxonomy" id="1422"/>
    <lineage>
        <taxon>Bacteria</taxon>
        <taxon>Bacillati</taxon>
        <taxon>Bacillota</taxon>
        <taxon>Bacilli</taxon>
        <taxon>Bacillales</taxon>
        <taxon>Anoxybacillaceae</taxon>
        <taxon>Geobacillus</taxon>
    </lineage>
</organism>
<name>A0A150MY56_GEOSE</name>
<dbReference type="EMBL" id="LQYV01000012">
    <property type="protein sequence ID" value="KYD29384.1"/>
    <property type="molecule type" value="Genomic_DNA"/>
</dbReference>
<sequence>MQVLWILNRMDLIQPPVLQADEIFIMSFVSSWPFAQFDCKQ</sequence>
<evidence type="ECO:0000313" key="2">
    <source>
        <dbReference type="Proteomes" id="UP000075424"/>
    </source>
</evidence>